<feature type="transmembrane region" description="Helical" evidence="1">
    <location>
        <begin position="335"/>
        <end position="353"/>
    </location>
</feature>
<dbReference type="OrthoDB" id="2328595at2"/>
<dbReference type="STRING" id="1834191.A5886_000617"/>
<feature type="transmembrane region" description="Helical" evidence="1">
    <location>
        <begin position="12"/>
        <end position="35"/>
    </location>
</feature>
<name>A0A242A4K8_9ENTE</name>
<keyword evidence="1" id="KW-0812">Transmembrane</keyword>
<dbReference type="PROSITE" id="PS51257">
    <property type="entry name" value="PROKAR_LIPOPROTEIN"/>
    <property type="match status" value="1"/>
</dbReference>
<evidence type="ECO:0000256" key="1">
    <source>
        <dbReference type="SAM" id="Phobius"/>
    </source>
</evidence>
<dbReference type="EMBL" id="NGKU01000001">
    <property type="protein sequence ID" value="OTN75543.1"/>
    <property type="molecule type" value="Genomic_DNA"/>
</dbReference>
<reference evidence="2 3" key="1">
    <citation type="submission" date="2017-05" db="EMBL/GenBank/DDBJ databases">
        <title>The Genome Sequence of Enterococcus sp. 8G7_MSG3316.</title>
        <authorList>
            <consortium name="The Broad Institute Genomics Platform"/>
            <consortium name="The Broad Institute Genomic Center for Infectious Diseases"/>
            <person name="Earl A."/>
            <person name="Manson A."/>
            <person name="Schwartman J."/>
            <person name="Gilmore M."/>
            <person name="Abouelleil A."/>
            <person name="Cao P."/>
            <person name="Chapman S."/>
            <person name="Cusick C."/>
            <person name="Shea T."/>
            <person name="Young S."/>
            <person name="Neafsey D."/>
            <person name="Nusbaum C."/>
            <person name="Birren B."/>
        </authorList>
    </citation>
    <scope>NUCLEOTIDE SEQUENCE [LARGE SCALE GENOMIC DNA]</scope>
    <source>
        <strain evidence="2 3">8G7_MSG3316</strain>
    </source>
</reference>
<accession>A0A242A4K8</accession>
<keyword evidence="1" id="KW-1133">Transmembrane helix</keyword>
<gene>
    <name evidence="2" type="ORF">A5886_000617</name>
</gene>
<feature type="transmembrane region" description="Helical" evidence="1">
    <location>
        <begin position="304"/>
        <end position="323"/>
    </location>
</feature>
<dbReference type="RefSeq" id="WP_086273592.1">
    <property type="nucleotide sequence ID" value="NZ_NGKU01000001.1"/>
</dbReference>
<feature type="transmembrane region" description="Helical" evidence="1">
    <location>
        <begin position="97"/>
        <end position="119"/>
    </location>
</feature>
<feature type="transmembrane region" description="Helical" evidence="1">
    <location>
        <begin position="224"/>
        <end position="246"/>
    </location>
</feature>
<keyword evidence="3" id="KW-1185">Reference proteome</keyword>
<organism evidence="2 3">
    <name type="scientific">Candidatus Enterococcus testudinis</name>
    <dbReference type="NCBI Taxonomy" id="1834191"/>
    <lineage>
        <taxon>Bacteria</taxon>
        <taxon>Bacillati</taxon>
        <taxon>Bacillota</taxon>
        <taxon>Bacilli</taxon>
        <taxon>Lactobacillales</taxon>
        <taxon>Enterococcaceae</taxon>
        <taxon>Enterococcus</taxon>
    </lineage>
</organism>
<evidence type="ECO:0008006" key="4">
    <source>
        <dbReference type="Google" id="ProtNLM"/>
    </source>
</evidence>
<feature type="transmembrane region" description="Helical" evidence="1">
    <location>
        <begin position="534"/>
        <end position="554"/>
    </location>
</feature>
<feature type="transmembrane region" description="Helical" evidence="1">
    <location>
        <begin position="365"/>
        <end position="383"/>
    </location>
</feature>
<keyword evidence="1" id="KW-0472">Membrane</keyword>
<dbReference type="Proteomes" id="UP000195043">
    <property type="component" value="Unassembled WGS sequence"/>
</dbReference>
<evidence type="ECO:0000313" key="3">
    <source>
        <dbReference type="Proteomes" id="UP000195043"/>
    </source>
</evidence>
<sequence length="567" mass="65597">MQFWKKSQNIGYVLALLGCAVVLVLPQIVLGSLVISSDSLFHFNRFYDTAMQIKEGNMQYFVSFYGFQQSGRIVNALYGPIIAYLHGGLVVLSPNWFFYQVSANFLLYVLAGYSMYGLLCACRIRPATSCLFSVVYLTTYAIQYWMMRQGFSSWGAAILPLCLIPYMQWMQTKKFDPFKVGISVALAVQVHLMTALFVGLIYAFGLIGILWQKKRVDWSLCWKIVQSIVVFLFLTANIWLTMLLIYQGNTLLPPFINRNMYRSTITYNSTYWIMTPTILIAGVFFMIGEGVLSFRRLSFDRRMLFLPFSFFVLLSTNIVPWRFLVENHFFLAELIQFPFRFFIPATTLMMVYLAKRWQEKVTHRYWHLLVIVCAVGQCLLMNTEANLRWHQSEAPFQTRKHTTHFSEDIQRTKEAFHSTDKQAALLLLQKGTPDYVPIYREDDANKYEAYTEQMILPNADFDKVVQGNQLILRWQGQEGRQRQLPLIIYDRTIVHLNGAPLEGESLQLTTIGAPIVIENAGMNQMTIAYPTPRGFLAVLCVVLFLWLLVIGKYGKRLVIRQRCFKKS</sequence>
<evidence type="ECO:0000313" key="2">
    <source>
        <dbReference type="EMBL" id="OTN75543.1"/>
    </source>
</evidence>
<proteinExistence type="predicted"/>
<feature type="transmembrane region" description="Helical" evidence="1">
    <location>
        <begin position="151"/>
        <end position="170"/>
    </location>
</feature>
<protein>
    <recommendedName>
        <fullName evidence="4">Membrane protein 6-pyruvoyl-tetrahydropterin synthase-related domain-containing protein</fullName>
    </recommendedName>
</protein>
<feature type="transmembrane region" description="Helical" evidence="1">
    <location>
        <begin position="271"/>
        <end position="292"/>
    </location>
</feature>
<dbReference type="AlphaFoldDB" id="A0A242A4K8"/>
<comment type="caution">
    <text evidence="2">The sequence shown here is derived from an EMBL/GenBank/DDBJ whole genome shotgun (WGS) entry which is preliminary data.</text>
</comment>
<feature type="transmembrane region" description="Helical" evidence="1">
    <location>
        <begin position="190"/>
        <end position="212"/>
    </location>
</feature>